<dbReference type="PROSITE" id="PS50893">
    <property type="entry name" value="ABC_TRANSPORTER_2"/>
    <property type="match status" value="2"/>
</dbReference>
<feature type="domain" description="ABC transporter" evidence="3">
    <location>
        <begin position="344"/>
        <end position="544"/>
    </location>
</feature>
<dbReference type="CDD" id="cd03221">
    <property type="entry name" value="ABCF_EF-3"/>
    <property type="match status" value="1"/>
</dbReference>
<accession>A0A4Q0AI49</accession>
<dbReference type="Gene3D" id="3.40.50.300">
    <property type="entry name" value="P-loop containing nucleotide triphosphate hydrolases"/>
    <property type="match status" value="2"/>
</dbReference>
<dbReference type="Proteomes" id="UP000289257">
    <property type="component" value="Unassembled WGS sequence"/>
</dbReference>
<dbReference type="InterPro" id="IPR051309">
    <property type="entry name" value="ABCF_ATPase"/>
</dbReference>
<dbReference type="FunFam" id="3.40.50.300:FF:000011">
    <property type="entry name" value="Putative ABC transporter ATP-binding component"/>
    <property type="match status" value="1"/>
</dbReference>
<evidence type="ECO:0000313" key="4">
    <source>
        <dbReference type="EMBL" id="RWZ78669.1"/>
    </source>
</evidence>
<organism evidence="4 5">
    <name type="scientific">Candidatus Microsaccharimonas sossegonensis</name>
    <dbReference type="NCBI Taxonomy" id="2506948"/>
    <lineage>
        <taxon>Bacteria</taxon>
        <taxon>Candidatus Saccharimonadota</taxon>
        <taxon>Candidatus Saccharimonadia</taxon>
        <taxon>Candidatus Saccharimonadales</taxon>
        <taxon>Candidatus Saccharimonadaceae</taxon>
        <taxon>Candidatus Microsaccharimonas</taxon>
    </lineage>
</organism>
<evidence type="ECO:0000256" key="1">
    <source>
        <dbReference type="ARBA" id="ARBA00022741"/>
    </source>
</evidence>
<dbReference type="InterPro" id="IPR003439">
    <property type="entry name" value="ABC_transporter-like_ATP-bd"/>
</dbReference>
<comment type="caution">
    <text evidence="4">The sequence shown here is derived from an EMBL/GenBank/DDBJ whole genome shotgun (WGS) entry which is preliminary data.</text>
</comment>
<dbReference type="EMBL" id="SCKX01000001">
    <property type="protein sequence ID" value="RWZ78669.1"/>
    <property type="molecule type" value="Genomic_DNA"/>
</dbReference>
<evidence type="ECO:0000313" key="5">
    <source>
        <dbReference type="Proteomes" id="UP000289257"/>
    </source>
</evidence>
<dbReference type="GO" id="GO:0005524">
    <property type="term" value="F:ATP binding"/>
    <property type="evidence" value="ECO:0007669"/>
    <property type="project" value="UniProtKB-KW"/>
</dbReference>
<dbReference type="SMART" id="SM00382">
    <property type="entry name" value="AAA"/>
    <property type="match status" value="2"/>
</dbReference>
<feature type="domain" description="ABC transporter" evidence="3">
    <location>
        <begin position="2"/>
        <end position="251"/>
    </location>
</feature>
<keyword evidence="1" id="KW-0547">Nucleotide-binding</keyword>
<dbReference type="Pfam" id="PF00005">
    <property type="entry name" value="ABC_tran"/>
    <property type="match status" value="2"/>
</dbReference>
<protein>
    <submittedName>
        <fullName evidence="4">ABC-F family ATP-binding cassette domain-containing protein</fullName>
    </submittedName>
</protein>
<sequence length="545" mass="61710">MIADITISEKSFGPKSLMSNVRFTITDGEKIGIIGRNGVGKSTLFGILAGHDKDFTGDIIYKPGTVIVATQQEYHDVGDQTVLKYILQGLPEYAALSHIIETYPLTMGDNMKIINEYSDALVRFDDKGFYQIEEQIERELANFQLPDIAHREFSTLSGGQKRLVEVVKIMHSDAQLALVDEPTNHMDYIAKEQFIEWLKSAREAVLLITHDRDVLRVVDRIVELKDGGSQSFKGNYDAYLKQNAVSTGSQMNEFEMIEKRVVNLKAKVIEYQRLKEKSRHGGTIQRFKRLEEESRKELAELQTRTKPTFWIDKDSVDNLNYKVAAQYDKFKARNVRIHLKSDESRSKHVLISARDLSLGYDSPLFKGINIDLREGEAIEFRGRNGAGKTTLIKAILGDDSVTTYAGDLLLDKQVRVGIYEQEVSSTYFEMPLEEAIERMYLSRELPISTTKIRSIMSDYLFNEGDGKTPVKRLSGGQKARFQLIAMLANDPQLLILDEPTNHLDLPSVEELETALLKYSGAIIYVSHDGYFRDKLSGDVLKIGAQ</sequence>
<reference evidence="4" key="1">
    <citation type="submission" date="2019-01" db="EMBL/GenBank/DDBJ databases">
        <title>Genomic signatures and co-occurrence patterns of the ultra-small Saccharimodia (Patescibacteria phylum) suggest a symbiotic lifestyle.</title>
        <authorList>
            <person name="Lemos L."/>
            <person name="Medeiros J."/>
            <person name="Andreote F."/>
            <person name="Fernandes G."/>
            <person name="Varani A."/>
            <person name="Oliveira G."/>
            <person name="Pylro V."/>
        </authorList>
    </citation>
    <scope>NUCLEOTIDE SEQUENCE [LARGE SCALE GENOMIC DNA]</scope>
    <source>
        <strain evidence="4">AMD02</strain>
    </source>
</reference>
<proteinExistence type="predicted"/>
<dbReference type="SUPFAM" id="SSF52540">
    <property type="entry name" value="P-loop containing nucleoside triphosphate hydrolases"/>
    <property type="match status" value="2"/>
</dbReference>
<dbReference type="PANTHER" id="PTHR42855">
    <property type="entry name" value="ABC TRANSPORTER ATP-BINDING SUBUNIT"/>
    <property type="match status" value="1"/>
</dbReference>
<evidence type="ECO:0000259" key="3">
    <source>
        <dbReference type="PROSITE" id="PS50893"/>
    </source>
</evidence>
<dbReference type="InterPro" id="IPR027417">
    <property type="entry name" value="P-loop_NTPase"/>
</dbReference>
<dbReference type="AlphaFoldDB" id="A0A4Q0AI49"/>
<dbReference type="PANTHER" id="PTHR42855:SF2">
    <property type="entry name" value="DRUG RESISTANCE ABC TRANSPORTER,ATP-BINDING PROTEIN"/>
    <property type="match status" value="1"/>
</dbReference>
<keyword evidence="2 4" id="KW-0067">ATP-binding</keyword>
<gene>
    <name evidence="4" type="ORF">EOT05_02890</name>
</gene>
<evidence type="ECO:0000256" key="2">
    <source>
        <dbReference type="ARBA" id="ARBA00022840"/>
    </source>
</evidence>
<keyword evidence="5" id="KW-1185">Reference proteome</keyword>
<name>A0A4Q0AI49_9BACT</name>
<dbReference type="InterPro" id="IPR003593">
    <property type="entry name" value="AAA+_ATPase"/>
</dbReference>
<dbReference type="InterPro" id="IPR017871">
    <property type="entry name" value="ABC_transporter-like_CS"/>
</dbReference>
<dbReference type="GO" id="GO:0016887">
    <property type="term" value="F:ATP hydrolysis activity"/>
    <property type="evidence" value="ECO:0007669"/>
    <property type="project" value="InterPro"/>
</dbReference>
<dbReference type="PROSITE" id="PS00211">
    <property type="entry name" value="ABC_TRANSPORTER_1"/>
    <property type="match status" value="2"/>
</dbReference>